<dbReference type="Proteomes" id="UP000886857">
    <property type="component" value="Unassembled WGS sequence"/>
</dbReference>
<organism evidence="2 3">
    <name type="scientific">Candidatus Limadaptatus stercoripullorum</name>
    <dbReference type="NCBI Taxonomy" id="2840846"/>
    <lineage>
        <taxon>Bacteria</taxon>
        <taxon>Bacillati</taxon>
        <taxon>Bacillota</taxon>
        <taxon>Clostridia</taxon>
        <taxon>Eubacteriales</taxon>
        <taxon>Candidatus Limadaptatus</taxon>
    </lineage>
</organism>
<proteinExistence type="predicted"/>
<comment type="caution">
    <text evidence="2">The sequence shown here is derived from an EMBL/GenBank/DDBJ whole genome shotgun (WGS) entry which is preliminary data.</text>
</comment>
<reference evidence="2" key="1">
    <citation type="submission" date="2020-10" db="EMBL/GenBank/DDBJ databases">
        <authorList>
            <person name="Gilroy R."/>
        </authorList>
    </citation>
    <scope>NUCLEOTIDE SEQUENCE</scope>
    <source>
        <strain evidence="2">10406</strain>
    </source>
</reference>
<feature type="compositionally biased region" description="Basic residues" evidence="1">
    <location>
        <begin position="31"/>
        <end position="49"/>
    </location>
</feature>
<dbReference type="EMBL" id="DVOE01000085">
    <property type="protein sequence ID" value="HIU99304.1"/>
    <property type="molecule type" value="Genomic_DNA"/>
</dbReference>
<evidence type="ECO:0000256" key="1">
    <source>
        <dbReference type="SAM" id="MobiDB-lite"/>
    </source>
</evidence>
<feature type="region of interest" description="Disordered" evidence="1">
    <location>
        <begin position="92"/>
        <end position="117"/>
    </location>
</feature>
<protein>
    <submittedName>
        <fullName evidence="2">Uncharacterized protein</fullName>
    </submittedName>
</protein>
<gene>
    <name evidence="2" type="ORF">IAC73_05635</name>
</gene>
<name>A0A9D1SWI2_9FIRM</name>
<dbReference type="AlphaFoldDB" id="A0A9D1SWI2"/>
<sequence>MRIGQKHNEIKHVENIEKADVSCETMQNSPKSKRRKRTVGVGSRSRKARLSGGRKGVCCGKKERWVCARSGSVSRQWVTSKENIRRKALRRKNKGDFERRAGKNRERRAARRRHKHAQDRLVVGARRGRFSYDWVDNGEGGEKPAEKLTIENKFHVKHFFAARVSHET</sequence>
<evidence type="ECO:0000313" key="2">
    <source>
        <dbReference type="EMBL" id="HIU99304.1"/>
    </source>
</evidence>
<feature type="compositionally biased region" description="Basic residues" evidence="1">
    <location>
        <begin position="105"/>
        <end position="117"/>
    </location>
</feature>
<feature type="region of interest" description="Disordered" evidence="1">
    <location>
        <begin position="21"/>
        <end position="55"/>
    </location>
</feature>
<accession>A0A9D1SWI2</accession>
<evidence type="ECO:0000313" key="3">
    <source>
        <dbReference type="Proteomes" id="UP000886857"/>
    </source>
</evidence>
<reference evidence="2" key="2">
    <citation type="journal article" date="2021" name="PeerJ">
        <title>Extensive microbial diversity within the chicken gut microbiome revealed by metagenomics and culture.</title>
        <authorList>
            <person name="Gilroy R."/>
            <person name="Ravi A."/>
            <person name="Getino M."/>
            <person name="Pursley I."/>
            <person name="Horton D.L."/>
            <person name="Alikhan N.F."/>
            <person name="Baker D."/>
            <person name="Gharbi K."/>
            <person name="Hall N."/>
            <person name="Watson M."/>
            <person name="Adriaenssens E.M."/>
            <person name="Foster-Nyarko E."/>
            <person name="Jarju S."/>
            <person name="Secka A."/>
            <person name="Antonio M."/>
            <person name="Oren A."/>
            <person name="Chaudhuri R.R."/>
            <person name="La Ragione R."/>
            <person name="Hildebrand F."/>
            <person name="Pallen M.J."/>
        </authorList>
    </citation>
    <scope>NUCLEOTIDE SEQUENCE</scope>
    <source>
        <strain evidence="2">10406</strain>
    </source>
</reference>
<feature type="compositionally biased region" description="Basic and acidic residues" evidence="1">
    <location>
        <begin position="94"/>
        <end position="104"/>
    </location>
</feature>